<dbReference type="PANTHER" id="PTHR38048:SF1">
    <property type="entry name" value="HEMERYTHRIN-LIKE DOMAIN-CONTAINING PROTEIN"/>
    <property type="match status" value="1"/>
</dbReference>
<feature type="compositionally biased region" description="Low complexity" evidence="1">
    <location>
        <begin position="97"/>
        <end position="107"/>
    </location>
</feature>
<comment type="caution">
    <text evidence="3">The sequence shown here is derived from an EMBL/GenBank/DDBJ whole genome shotgun (WGS) entry which is preliminary data.</text>
</comment>
<feature type="region of interest" description="Disordered" evidence="1">
    <location>
        <begin position="97"/>
        <end position="117"/>
    </location>
</feature>
<gene>
    <name evidence="3" type="ORF">PG991_003585</name>
</gene>
<dbReference type="PANTHER" id="PTHR38048">
    <property type="entry name" value="EXPRESSED PROTEIN"/>
    <property type="match status" value="1"/>
</dbReference>
<accession>A0ABR1S3Y4</accession>
<evidence type="ECO:0000259" key="2">
    <source>
        <dbReference type="Pfam" id="PF01814"/>
    </source>
</evidence>
<dbReference type="CDD" id="cd12108">
    <property type="entry name" value="Hr-like"/>
    <property type="match status" value="1"/>
</dbReference>
<keyword evidence="4" id="KW-1185">Reference proteome</keyword>
<feature type="domain" description="Hemerythrin-like" evidence="2">
    <location>
        <begin position="133"/>
        <end position="264"/>
    </location>
</feature>
<evidence type="ECO:0000313" key="4">
    <source>
        <dbReference type="Proteomes" id="UP001396898"/>
    </source>
</evidence>
<dbReference type="InterPro" id="IPR012312">
    <property type="entry name" value="Hemerythrin-like"/>
</dbReference>
<dbReference type="InterPro" id="IPR053206">
    <property type="entry name" value="Dimeric_xanthone_biosynth"/>
</dbReference>
<evidence type="ECO:0000256" key="1">
    <source>
        <dbReference type="SAM" id="MobiDB-lite"/>
    </source>
</evidence>
<proteinExistence type="predicted"/>
<dbReference type="EMBL" id="JAQQWI010000007">
    <property type="protein sequence ID" value="KAK8026529.1"/>
    <property type="molecule type" value="Genomic_DNA"/>
</dbReference>
<sequence length="286" mass="31869">MLLSRRLPRLVASTLHLLPLFRQQQQYSAVAFTALNSVATNPLTCPVTTLSSTLSTGPAKTFQQACAMSSSSSAATGATEQPPTLLGEAAAAEAPASSTCAATSSPAQEEAEVEEKKLPPLSAAEFRVYNRMAEHMDMFHAHFRQSWNLLWNAASSGKRPAGMSMRSFILEGLQFLQYLTVHHDIEERHIFPVLAKKMPEFKTGRGNGAAELLRQHREIHHGMEGLEKYLTACRSGESDLEMRVLKTKLESWGEVLWTHLDQEVRTLGAENMRKYWTPDEMKRLPM</sequence>
<reference evidence="3 4" key="1">
    <citation type="submission" date="2023-01" db="EMBL/GenBank/DDBJ databases">
        <title>Analysis of 21 Apiospora genomes using comparative genomics revels a genus with tremendous synthesis potential of carbohydrate active enzymes and secondary metabolites.</title>
        <authorList>
            <person name="Sorensen T."/>
        </authorList>
    </citation>
    <scope>NUCLEOTIDE SEQUENCE [LARGE SCALE GENOMIC DNA]</scope>
    <source>
        <strain evidence="3 4">CBS 20057</strain>
    </source>
</reference>
<dbReference type="Gene3D" id="1.20.120.520">
    <property type="entry name" value="nmb1532 protein domain like"/>
    <property type="match status" value="1"/>
</dbReference>
<name>A0ABR1S3Y4_9PEZI</name>
<organism evidence="3 4">
    <name type="scientific">Apiospora marii</name>
    <dbReference type="NCBI Taxonomy" id="335849"/>
    <lineage>
        <taxon>Eukaryota</taxon>
        <taxon>Fungi</taxon>
        <taxon>Dikarya</taxon>
        <taxon>Ascomycota</taxon>
        <taxon>Pezizomycotina</taxon>
        <taxon>Sordariomycetes</taxon>
        <taxon>Xylariomycetidae</taxon>
        <taxon>Amphisphaeriales</taxon>
        <taxon>Apiosporaceae</taxon>
        <taxon>Apiospora</taxon>
    </lineage>
</organism>
<dbReference type="Proteomes" id="UP001396898">
    <property type="component" value="Unassembled WGS sequence"/>
</dbReference>
<dbReference type="Pfam" id="PF01814">
    <property type="entry name" value="Hemerythrin"/>
    <property type="match status" value="1"/>
</dbReference>
<evidence type="ECO:0000313" key="3">
    <source>
        <dbReference type="EMBL" id="KAK8026529.1"/>
    </source>
</evidence>
<protein>
    <recommendedName>
        <fullName evidence="2">Hemerythrin-like domain-containing protein</fullName>
    </recommendedName>
</protein>